<reference evidence="2" key="1">
    <citation type="submission" date="2020-10" db="EMBL/GenBank/DDBJ databases">
        <authorList>
            <person name="Kikuchi T."/>
        </authorList>
    </citation>
    <scope>NUCLEOTIDE SEQUENCE</scope>
    <source>
        <strain evidence="2">NKZ352</strain>
    </source>
</reference>
<protein>
    <submittedName>
        <fullName evidence="2">Uncharacterized protein</fullName>
    </submittedName>
</protein>
<gene>
    <name evidence="2" type="ORF">CAUJ_LOCUS6937</name>
</gene>
<dbReference type="EMBL" id="CAJGYM010000019">
    <property type="protein sequence ID" value="CAD6191018.1"/>
    <property type="molecule type" value="Genomic_DNA"/>
</dbReference>
<proteinExistence type="predicted"/>
<comment type="caution">
    <text evidence="2">The sequence shown here is derived from an EMBL/GenBank/DDBJ whole genome shotgun (WGS) entry which is preliminary data.</text>
</comment>
<dbReference type="AlphaFoldDB" id="A0A8S1H920"/>
<sequence length="299" mass="33950">MTSMSIVVQNVRSEETFRKKSEDMALIARTLLARRSKQILLYKLTQDPKIRIEIKTLSHAYNIADSESTCARNQYRFYNFQRTQTLYSDFKNAVDSRASSEVSLIEASIENVVGGQDKVGGVPTDEKKGDAGFKDLEELSDSPHNTKWDRNPLTYSEDMLSQVLIPMMSLDEDVEQTKTSGQIDKSMEQPEMDDKENRKLFVINEQKKAIDDDQKPKPDRSFAEIAAGTIDVFPRTALSTVQNRRSFRKKNQPVIGLAALVPKGTPHPFPRRFEYRYDPSKFGSSAQNAPSVSFSQIYS</sequence>
<organism evidence="2 3">
    <name type="scientific">Caenorhabditis auriculariae</name>
    <dbReference type="NCBI Taxonomy" id="2777116"/>
    <lineage>
        <taxon>Eukaryota</taxon>
        <taxon>Metazoa</taxon>
        <taxon>Ecdysozoa</taxon>
        <taxon>Nematoda</taxon>
        <taxon>Chromadorea</taxon>
        <taxon>Rhabditida</taxon>
        <taxon>Rhabditina</taxon>
        <taxon>Rhabditomorpha</taxon>
        <taxon>Rhabditoidea</taxon>
        <taxon>Rhabditidae</taxon>
        <taxon>Peloderinae</taxon>
        <taxon>Caenorhabditis</taxon>
    </lineage>
</organism>
<evidence type="ECO:0000313" key="2">
    <source>
        <dbReference type="EMBL" id="CAD6191018.1"/>
    </source>
</evidence>
<evidence type="ECO:0000256" key="1">
    <source>
        <dbReference type="SAM" id="MobiDB-lite"/>
    </source>
</evidence>
<name>A0A8S1H920_9PELO</name>
<keyword evidence="3" id="KW-1185">Reference proteome</keyword>
<dbReference type="Proteomes" id="UP000835052">
    <property type="component" value="Unassembled WGS sequence"/>
</dbReference>
<feature type="compositionally biased region" description="Basic and acidic residues" evidence="1">
    <location>
        <begin position="124"/>
        <end position="137"/>
    </location>
</feature>
<evidence type="ECO:0000313" key="3">
    <source>
        <dbReference type="Proteomes" id="UP000835052"/>
    </source>
</evidence>
<accession>A0A8S1H920</accession>
<feature type="compositionally biased region" description="Polar residues" evidence="1">
    <location>
        <begin position="282"/>
        <end position="299"/>
    </location>
</feature>
<feature type="region of interest" description="Disordered" evidence="1">
    <location>
        <begin position="278"/>
        <end position="299"/>
    </location>
</feature>
<feature type="region of interest" description="Disordered" evidence="1">
    <location>
        <begin position="116"/>
        <end position="150"/>
    </location>
</feature>